<reference evidence="1 2" key="1">
    <citation type="submission" date="2021-06" db="EMBL/GenBank/DDBJ databases">
        <title>Caerostris darwini draft genome.</title>
        <authorList>
            <person name="Kono N."/>
            <person name="Arakawa K."/>
        </authorList>
    </citation>
    <scope>NUCLEOTIDE SEQUENCE [LARGE SCALE GENOMIC DNA]</scope>
</reference>
<accession>A0AAV4PM42</accession>
<organism evidence="1 2">
    <name type="scientific">Caerostris darwini</name>
    <dbReference type="NCBI Taxonomy" id="1538125"/>
    <lineage>
        <taxon>Eukaryota</taxon>
        <taxon>Metazoa</taxon>
        <taxon>Ecdysozoa</taxon>
        <taxon>Arthropoda</taxon>
        <taxon>Chelicerata</taxon>
        <taxon>Arachnida</taxon>
        <taxon>Araneae</taxon>
        <taxon>Araneomorphae</taxon>
        <taxon>Entelegynae</taxon>
        <taxon>Araneoidea</taxon>
        <taxon>Araneidae</taxon>
        <taxon>Caerostris</taxon>
    </lineage>
</organism>
<gene>
    <name evidence="1" type="ORF">CDAR_296391</name>
</gene>
<keyword evidence="2" id="KW-1185">Reference proteome</keyword>
<name>A0AAV4PM42_9ARAC</name>
<proteinExistence type="predicted"/>
<sequence length="163" mass="18151">MGPIIASNLYQQTIFCSLCPPEATANAIQYYSTQTLVRFDVCSEERPNNWHGLCPPGAPANAIQYCTSQTLVRFAVCSEERSNNWHGLCPPGATADAIQYCSSQTLVRFGVCSEERPNNWHGYEHKYFSISPINHKYLKSQQGGKLGALQPLYQTNNAPVSFQ</sequence>
<dbReference type="Proteomes" id="UP001054837">
    <property type="component" value="Unassembled WGS sequence"/>
</dbReference>
<evidence type="ECO:0000313" key="2">
    <source>
        <dbReference type="Proteomes" id="UP001054837"/>
    </source>
</evidence>
<evidence type="ECO:0000313" key="1">
    <source>
        <dbReference type="EMBL" id="GIX97470.1"/>
    </source>
</evidence>
<comment type="caution">
    <text evidence="1">The sequence shown here is derived from an EMBL/GenBank/DDBJ whole genome shotgun (WGS) entry which is preliminary data.</text>
</comment>
<dbReference type="AlphaFoldDB" id="A0AAV4PM42"/>
<dbReference type="EMBL" id="BPLQ01003042">
    <property type="protein sequence ID" value="GIX97470.1"/>
    <property type="molecule type" value="Genomic_DNA"/>
</dbReference>
<protein>
    <submittedName>
        <fullName evidence="1">Uncharacterized protein</fullName>
    </submittedName>
</protein>